<protein>
    <submittedName>
        <fullName evidence="1">Uncharacterized protein</fullName>
    </submittedName>
</protein>
<comment type="caution">
    <text evidence="1">The sequence shown here is derived from an EMBL/GenBank/DDBJ whole genome shotgun (WGS) entry which is preliminary data.</text>
</comment>
<gene>
    <name evidence="1" type="ORF">ACFW88_22760</name>
</gene>
<keyword evidence="2" id="KW-1185">Reference proteome</keyword>
<proteinExistence type="predicted"/>
<sequence>MTSGTETGDVTGTRDKDYNLVWYVEACLSNALRLEQYIQDAERDKDNEVVELFRKAQADSRKGAELGKQLLKQRMNGG</sequence>
<dbReference type="Proteomes" id="UP001599756">
    <property type="component" value="Unassembled WGS sequence"/>
</dbReference>
<evidence type="ECO:0000313" key="2">
    <source>
        <dbReference type="Proteomes" id="UP001599756"/>
    </source>
</evidence>
<organism evidence="1 2">
    <name type="scientific">Streptomyces anandii</name>
    <dbReference type="NCBI Taxonomy" id="285454"/>
    <lineage>
        <taxon>Bacteria</taxon>
        <taxon>Bacillati</taxon>
        <taxon>Actinomycetota</taxon>
        <taxon>Actinomycetes</taxon>
        <taxon>Kitasatosporales</taxon>
        <taxon>Streptomycetaceae</taxon>
        <taxon>Streptomyces</taxon>
    </lineage>
</organism>
<evidence type="ECO:0000313" key="1">
    <source>
        <dbReference type="EMBL" id="MFE1753328.1"/>
    </source>
</evidence>
<dbReference type="EMBL" id="JBHYTS010000037">
    <property type="protein sequence ID" value="MFE1753328.1"/>
    <property type="molecule type" value="Genomic_DNA"/>
</dbReference>
<name>A0ABW6H9L3_9ACTN</name>
<reference evidence="1 2" key="1">
    <citation type="submission" date="2024-09" db="EMBL/GenBank/DDBJ databases">
        <title>The Natural Products Discovery Center: Release of the First 8490 Sequenced Strains for Exploring Actinobacteria Biosynthetic Diversity.</title>
        <authorList>
            <person name="Kalkreuter E."/>
            <person name="Kautsar S.A."/>
            <person name="Yang D."/>
            <person name="Bader C.D."/>
            <person name="Teijaro C.N."/>
            <person name="Fluegel L."/>
            <person name="Davis C.M."/>
            <person name="Simpson J.R."/>
            <person name="Lauterbach L."/>
            <person name="Steele A.D."/>
            <person name="Gui C."/>
            <person name="Meng S."/>
            <person name="Li G."/>
            <person name="Viehrig K."/>
            <person name="Ye F."/>
            <person name="Su P."/>
            <person name="Kiefer A.F."/>
            <person name="Nichols A."/>
            <person name="Cepeda A.J."/>
            <person name="Yan W."/>
            <person name="Fan B."/>
            <person name="Jiang Y."/>
            <person name="Adhikari A."/>
            <person name="Zheng C.-J."/>
            <person name="Schuster L."/>
            <person name="Cowan T.M."/>
            <person name="Smanski M.J."/>
            <person name="Chevrette M.G."/>
            <person name="De Carvalho L.P.S."/>
            <person name="Shen B."/>
        </authorList>
    </citation>
    <scope>NUCLEOTIDE SEQUENCE [LARGE SCALE GENOMIC DNA]</scope>
    <source>
        <strain evidence="1 2">NPDC059500</strain>
    </source>
</reference>
<dbReference type="RefSeq" id="WP_381842218.1">
    <property type="nucleotide sequence ID" value="NZ_JBHYTS010000037.1"/>
</dbReference>
<accession>A0ABW6H9L3</accession>